<name>A0ABX2JBC1_9HYPH</name>
<protein>
    <submittedName>
        <fullName evidence="1">Uncharacterized protein</fullName>
    </submittedName>
</protein>
<gene>
    <name evidence="1" type="ORF">G6L72_25520</name>
</gene>
<proteinExistence type="predicted"/>
<evidence type="ECO:0000313" key="1">
    <source>
        <dbReference type="EMBL" id="NTF40040.1"/>
    </source>
</evidence>
<dbReference type="RefSeq" id="WP_174003606.1">
    <property type="nucleotide sequence ID" value="NZ_JAAMCP010000018.1"/>
</dbReference>
<organism evidence="1 2">
    <name type="scientific">Agrobacterium rubi</name>
    <dbReference type="NCBI Taxonomy" id="28099"/>
    <lineage>
        <taxon>Bacteria</taxon>
        <taxon>Pseudomonadati</taxon>
        <taxon>Pseudomonadota</taxon>
        <taxon>Alphaproteobacteria</taxon>
        <taxon>Hyphomicrobiales</taxon>
        <taxon>Rhizobiaceae</taxon>
        <taxon>Rhizobium/Agrobacterium group</taxon>
        <taxon>Agrobacterium</taxon>
    </lineage>
</organism>
<dbReference type="InterPro" id="IPR010852">
    <property type="entry name" value="ABATE"/>
</dbReference>
<accession>A0ABX2JBC1</accession>
<sequence>MNTYGDLVTRARRLDMIDDEERNVLLAKATQLPVQAQTELIHARELREALHRLFLTESGEGPFEEDDLALLDRAVQAAQS</sequence>
<dbReference type="Proteomes" id="UP000822331">
    <property type="component" value="Unassembled WGS sequence"/>
</dbReference>
<dbReference type="Pfam" id="PF07336">
    <property type="entry name" value="ABATE"/>
    <property type="match status" value="1"/>
</dbReference>
<dbReference type="EMBL" id="JAAMCP010000018">
    <property type="protein sequence ID" value="NTF40040.1"/>
    <property type="molecule type" value="Genomic_DNA"/>
</dbReference>
<comment type="caution">
    <text evidence="1">The sequence shown here is derived from an EMBL/GenBank/DDBJ whole genome shotgun (WGS) entry which is preliminary data.</text>
</comment>
<reference evidence="1 2" key="1">
    <citation type="journal article" date="2020" name="Science">
        <title>Unexpected conservation and global transmission of agrobacterial virulence plasmids.</title>
        <authorList>
            <person name="Weisberg A.J."/>
            <person name="Davis E.W. 2nd"/>
            <person name="Tabima J."/>
            <person name="Belcher M.S."/>
            <person name="Miller M."/>
            <person name="Kuo C.H."/>
            <person name="Loper J.E."/>
            <person name="Grunwald N.J."/>
            <person name="Putnam M.L."/>
            <person name="Chang J.H."/>
        </authorList>
    </citation>
    <scope>NUCLEOTIDE SEQUENCE [LARGE SCALE GENOMIC DNA]</scope>
    <source>
        <strain evidence="1 2">A19/93</strain>
    </source>
</reference>
<evidence type="ECO:0000313" key="2">
    <source>
        <dbReference type="Proteomes" id="UP000822331"/>
    </source>
</evidence>
<keyword evidence="2" id="KW-1185">Reference proteome</keyword>